<dbReference type="Proteomes" id="UP000828390">
    <property type="component" value="Unassembled WGS sequence"/>
</dbReference>
<sequence>MALDTTKAPTNCTSVSVDPGVNELIIKFNITAQSQSSSAENCYVEQDKDFIQASDQHDDDGDPLTLLFSSVSSTNNASFVPAPNRNTSVIMELVEESGAVTTTPILGQNVKIRTTYFFDPTALPSEFPRGLHNFDLTVGPDDSSNWRIQLINNAGYIIDCASVTFAIVLSLNGYYNDDDDDDDDDDDNSSISKNVFETGTFKVVMFATTKQLHFTGRYLAECYESEDKCFNQPAYCLNLNGRKRRAIDIEVNGTYSLSVNIGLPGQSTTQQNVGPAYDTKSQECEADKTYWIIAVVLGIVLPIISMGSIYIFYRLRSEQPRVERINEKTGYTNKALVLKKALANSVDPDETPHDAASHQGLRCLLRGISADAKQNSKTSGQLKKIIRNRDSLRPSLTMMPAEPRCVIRHLPR</sequence>
<dbReference type="AlphaFoldDB" id="A0A9D4BHR1"/>
<dbReference type="EMBL" id="JAIWYP010000016">
    <property type="protein sequence ID" value="KAH3696010.1"/>
    <property type="molecule type" value="Genomic_DNA"/>
</dbReference>
<keyword evidence="3" id="KW-1185">Reference proteome</keyword>
<evidence type="ECO:0000313" key="2">
    <source>
        <dbReference type="EMBL" id="KAH3696010.1"/>
    </source>
</evidence>
<evidence type="ECO:0000256" key="1">
    <source>
        <dbReference type="SAM" id="Phobius"/>
    </source>
</evidence>
<gene>
    <name evidence="2" type="ORF">DPMN_083474</name>
</gene>
<reference evidence="2" key="1">
    <citation type="journal article" date="2019" name="bioRxiv">
        <title>The Genome of the Zebra Mussel, Dreissena polymorpha: A Resource for Invasive Species Research.</title>
        <authorList>
            <person name="McCartney M.A."/>
            <person name="Auch B."/>
            <person name="Kono T."/>
            <person name="Mallez S."/>
            <person name="Zhang Y."/>
            <person name="Obille A."/>
            <person name="Becker A."/>
            <person name="Abrahante J.E."/>
            <person name="Garbe J."/>
            <person name="Badalamenti J.P."/>
            <person name="Herman A."/>
            <person name="Mangelson H."/>
            <person name="Liachko I."/>
            <person name="Sullivan S."/>
            <person name="Sone E.D."/>
            <person name="Koren S."/>
            <person name="Silverstein K.A.T."/>
            <person name="Beckman K.B."/>
            <person name="Gohl D.M."/>
        </authorList>
    </citation>
    <scope>NUCLEOTIDE SEQUENCE</scope>
    <source>
        <strain evidence="2">Duluth1</strain>
        <tissue evidence="2">Whole animal</tissue>
    </source>
</reference>
<evidence type="ECO:0000313" key="3">
    <source>
        <dbReference type="Proteomes" id="UP000828390"/>
    </source>
</evidence>
<name>A0A9D4BHR1_DREPO</name>
<reference evidence="2" key="2">
    <citation type="submission" date="2020-11" db="EMBL/GenBank/DDBJ databases">
        <authorList>
            <person name="McCartney M.A."/>
            <person name="Auch B."/>
            <person name="Kono T."/>
            <person name="Mallez S."/>
            <person name="Becker A."/>
            <person name="Gohl D.M."/>
            <person name="Silverstein K.A.T."/>
            <person name="Koren S."/>
            <person name="Bechman K.B."/>
            <person name="Herman A."/>
            <person name="Abrahante J.E."/>
            <person name="Garbe J."/>
        </authorList>
    </citation>
    <scope>NUCLEOTIDE SEQUENCE</scope>
    <source>
        <strain evidence="2">Duluth1</strain>
        <tissue evidence="2">Whole animal</tissue>
    </source>
</reference>
<keyword evidence="1" id="KW-0472">Membrane</keyword>
<keyword evidence="1" id="KW-0812">Transmembrane</keyword>
<organism evidence="2 3">
    <name type="scientific">Dreissena polymorpha</name>
    <name type="common">Zebra mussel</name>
    <name type="synonym">Mytilus polymorpha</name>
    <dbReference type="NCBI Taxonomy" id="45954"/>
    <lineage>
        <taxon>Eukaryota</taxon>
        <taxon>Metazoa</taxon>
        <taxon>Spiralia</taxon>
        <taxon>Lophotrochozoa</taxon>
        <taxon>Mollusca</taxon>
        <taxon>Bivalvia</taxon>
        <taxon>Autobranchia</taxon>
        <taxon>Heteroconchia</taxon>
        <taxon>Euheterodonta</taxon>
        <taxon>Imparidentia</taxon>
        <taxon>Neoheterodontei</taxon>
        <taxon>Myida</taxon>
        <taxon>Dreissenoidea</taxon>
        <taxon>Dreissenidae</taxon>
        <taxon>Dreissena</taxon>
    </lineage>
</organism>
<keyword evidence="1" id="KW-1133">Transmembrane helix</keyword>
<accession>A0A9D4BHR1</accession>
<comment type="caution">
    <text evidence="2">The sequence shown here is derived from an EMBL/GenBank/DDBJ whole genome shotgun (WGS) entry which is preliminary data.</text>
</comment>
<feature type="transmembrane region" description="Helical" evidence="1">
    <location>
        <begin position="290"/>
        <end position="313"/>
    </location>
</feature>
<proteinExistence type="predicted"/>
<protein>
    <submittedName>
        <fullName evidence="2">Uncharacterized protein</fullName>
    </submittedName>
</protein>